<organism evidence="6 7">
    <name type="scientific">Kineosporia mesophila</name>
    <dbReference type="NCBI Taxonomy" id="566012"/>
    <lineage>
        <taxon>Bacteria</taxon>
        <taxon>Bacillati</taxon>
        <taxon>Actinomycetota</taxon>
        <taxon>Actinomycetes</taxon>
        <taxon>Kineosporiales</taxon>
        <taxon>Kineosporiaceae</taxon>
        <taxon>Kineosporia</taxon>
    </lineage>
</organism>
<dbReference type="InterPro" id="IPR050206">
    <property type="entry name" value="FtsK/SpoIIIE/SftA"/>
</dbReference>
<feature type="transmembrane region" description="Helical" evidence="4">
    <location>
        <begin position="20"/>
        <end position="38"/>
    </location>
</feature>
<evidence type="ECO:0000259" key="5">
    <source>
        <dbReference type="PROSITE" id="PS50901"/>
    </source>
</evidence>
<keyword evidence="2 3" id="KW-0067">ATP-binding</keyword>
<evidence type="ECO:0000256" key="3">
    <source>
        <dbReference type="PROSITE-ProRule" id="PRU00289"/>
    </source>
</evidence>
<keyword evidence="4" id="KW-1133">Transmembrane helix</keyword>
<dbReference type="PANTHER" id="PTHR22683">
    <property type="entry name" value="SPORULATION PROTEIN RELATED"/>
    <property type="match status" value="1"/>
</dbReference>
<evidence type="ECO:0000256" key="4">
    <source>
        <dbReference type="SAM" id="Phobius"/>
    </source>
</evidence>
<gene>
    <name evidence="6" type="ORF">GCM10022223_19990</name>
</gene>
<reference evidence="7" key="1">
    <citation type="journal article" date="2019" name="Int. J. Syst. Evol. Microbiol.">
        <title>The Global Catalogue of Microorganisms (GCM) 10K type strain sequencing project: providing services to taxonomists for standard genome sequencing and annotation.</title>
        <authorList>
            <consortium name="The Broad Institute Genomics Platform"/>
            <consortium name="The Broad Institute Genome Sequencing Center for Infectious Disease"/>
            <person name="Wu L."/>
            <person name="Ma J."/>
        </authorList>
    </citation>
    <scope>NUCLEOTIDE SEQUENCE [LARGE SCALE GENOMIC DNA]</scope>
    <source>
        <strain evidence="7">JCM 16902</strain>
    </source>
</reference>
<sequence length="517" mass="56903">MLVNGTRVEDLAGTGLTTKQRYVIPLWVTIPLFLLKHASRAAGWLIRQARVYWGLSVPALVLLMIWARFGRLAAITALTWWLLLGLVWAYRWPASFNTSVMQPCRGVWRWWTTYRRRWHPAMDGTGLTRTTPDREVYVPAVTRVRSTRVVDTLHVRLLHGQTPADVAARAEGLRHVYGAHRCSVIEDGPGRVRVLFYSKDPLRRLVVPQVPAAAPVLNGLPVALVEDGELFLLCVKGRHVLIAGASGAGKGSVIWSTVLALAPAVAAGTVRLRGVDPKGGMELYPGRALFAEYADEDLGDMVALLERAVADMNNRKRRLKAAGVRVFTPSVEDPLEVILVDELAFLTAYAPKDVKLKVAAALQVLLSQGRAVGFTVIAALQDPRKEVLPFRDLFTYRIALRLAEDSHVDMVLGDGALDRGAACHLIPASLPGIGYVHVEGAHEPVRVRFAYLSDDDIVDMASQWPAPENRDWAPTPTRDADAPVRVELPDTGEDAGPLGLGESCPFRFWTRREGDDA</sequence>
<keyword evidence="4" id="KW-0812">Transmembrane</keyword>
<keyword evidence="4" id="KW-0472">Membrane</keyword>
<dbReference type="SUPFAM" id="SSF52540">
    <property type="entry name" value="P-loop containing nucleoside triphosphate hydrolases"/>
    <property type="match status" value="1"/>
</dbReference>
<keyword evidence="1 3" id="KW-0547">Nucleotide-binding</keyword>
<feature type="domain" description="FtsK" evidence="5">
    <location>
        <begin position="219"/>
        <end position="409"/>
    </location>
</feature>
<accession>A0ABP6ZFB9</accession>
<evidence type="ECO:0000256" key="2">
    <source>
        <dbReference type="ARBA" id="ARBA00022840"/>
    </source>
</evidence>
<keyword evidence="7" id="KW-1185">Reference proteome</keyword>
<dbReference type="Proteomes" id="UP001501074">
    <property type="component" value="Unassembled WGS sequence"/>
</dbReference>
<evidence type="ECO:0000256" key="1">
    <source>
        <dbReference type="ARBA" id="ARBA00022741"/>
    </source>
</evidence>
<dbReference type="RefSeq" id="WP_231482929.1">
    <property type="nucleotide sequence ID" value="NZ_BAAAZO010000003.1"/>
</dbReference>
<name>A0ABP6ZFB9_9ACTN</name>
<dbReference type="InterPro" id="IPR002543">
    <property type="entry name" value="FtsK_dom"/>
</dbReference>
<dbReference type="EMBL" id="BAAAZO010000003">
    <property type="protein sequence ID" value="GAA3604357.1"/>
    <property type="molecule type" value="Genomic_DNA"/>
</dbReference>
<proteinExistence type="predicted"/>
<feature type="transmembrane region" description="Helical" evidence="4">
    <location>
        <begin position="50"/>
        <end position="67"/>
    </location>
</feature>
<dbReference type="PROSITE" id="PS50901">
    <property type="entry name" value="FTSK"/>
    <property type="match status" value="1"/>
</dbReference>
<comment type="caution">
    <text evidence="6">The sequence shown here is derived from an EMBL/GenBank/DDBJ whole genome shotgun (WGS) entry which is preliminary data.</text>
</comment>
<dbReference type="Pfam" id="PF01580">
    <property type="entry name" value="FtsK_SpoIIIE"/>
    <property type="match status" value="1"/>
</dbReference>
<feature type="binding site" evidence="3">
    <location>
        <begin position="244"/>
        <end position="251"/>
    </location>
    <ligand>
        <name>ATP</name>
        <dbReference type="ChEBI" id="CHEBI:30616"/>
    </ligand>
</feature>
<evidence type="ECO:0000313" key="7">
    <source>
        <dbReference type="Proteomes" id="UP001501074"/>
    </source>
</evidence>
<dbReference type="InterPro" id="IPR027417">
    <property type="entry name" value="P-loop_NTPase"/>
</dbReference>
<evidence type="ECO:0000313" key="6">
    <source>
        <dbReference type="EMBL" id="GAA3604357.1"/>
    </source>
</evidence>
<dbReference type="Gene3D" id="3.40.50.300">
    <property type="entry name" value="P-loop containing nucleotide triphosphate hydrolases"/>
    <property type="match status" value="1"/>
</dbReference>
<protein>
    <submittedName>
        <fullName evidence="6">FtsK/SpoIIIE domain-containing protein</fullName>
    </submittedName>
</protein>
<dbReference type="PANTHER" id="PTHR22683:SF41">
    <property type="entry name" value="DNA TRANSLOCASE FTSK"/>
    <property type="match status" value="1"/>
</dbReference>